<dbReference type="RefSeq" id="WP_071062240.1">
    <property type="nucleotide sequence ID" value="NZ_MAXA01000134.1"/>
</dbReference>
<evidence type="ECO:0000256" key="1">
    <source>
        <dbReference type="SAM" id="MobiDB-lite"/>
    </source>
</evidence>
<sequence>MNEIVLTESRAARGEYAGHTDALDRVKALGLLPDDLHVTTEMVAGYFEVGVEAIKSVIKRHRDELIENGLLAVRGGDLAALKAELAGQGSEVQAEPHWDRISALALFTRRTVLNVAMLLVDSDVARQVRRALLDRYEQPVRPVAAPALDATETESRLRLLGVARRAGGLNVEEVRSATRALLDPWGLVHPDWQPLASARTRAEEVAAWMRRRYAVGDTVSLREAYHGLDGRRWCRRVADLEPVFDELVTGGHLGRVPRPAERGRGRPPSPRFEVLPVPRHLAVVGGGDTDTPAPYAPTGGAS</sequence>
<protein>
    <submittedName>
        <fullName evidence="2">Uncharacterized protein</fullName>
    </submittedName>
</protein>
<dbReference type="EMBL" id="MAXA01000134">
    <property type="protein sequence ID" value="OHV34726.1"/>
    <property type="molecule type" value="Genomic_DNA"/>
</dbReference>
<reference evidence="3" key="1">
    <citation type="submission" date="2016-07" db="EMBL/GenBank/DDBJ databases">
        <title>Frankia sp. NRRL B-16219 Genome sequencing.</title>
        <authorList>
            <person name="Ghodhbane-Gtari F."/>
            <person name="Swanson E."/>
            <person name="Gueddou A."/>
            <person name="Louati M."/>
            <person name="Nouioui I."/>
            <person name="Hezbri K."/>
            <person name="Abebe-Akele F."/>
            <person name="Simpson S."/>
            <person name="Morris K."/>
            <person name="Thomas K."/>
            <person name="Gtari M."/>
            <person name="Tisa L.S."/>
        </authorList>
    </citation>
    <scope>NUCLEOTIDE SEQUENCE [LARGE SCALE GENOMIC DNA]</scope>
    <source>
        <strain evidence="3">NRRL B-16219</strain>
    </source>
</reference>
<accession>A0A1S1QMB3</accession>
<organism evidence="2 3">
    <name type="scientific">Parafrankia soli</name>
    <dbReference type="NCBI Taxonomy" id="2599596"/>
    <lineage>
        <taxon>Bacteria</taxon>
        <taxon>Bacillati</taxon>
        <taxon>Actinomycetota</taxon>
        <taxon>Actinomycetes</taxon>
        <taxon>Frankiales</taxon>
        <taxon>Frankiaceae</taxon>
        <taxon>Parafrankia</taxon>
    </lineage>
</organism>
<gene>
    <name evidence="2" type="ORF">BBK14_33540</name>
</gene>
<evidence type="ECO:0000313" key="2">
    <source>
        <dbReference type="EMBL" id="OHV34726.1"/>
    </source>
</evidence>
<dbReference type="AlphaFoldDB" id="A0A1S1QMB3"/>
<keyword evidence="3" id="KW-1185">Reference proteome</keyword>
<evidence type="ECO:0000313" key="3">
    <source>
        <dbReference type="Proteomes" id="UP000179769"/>
    </source>
</evidence>
<dbReference type="OrthoDB" id="3527311at2"/>
<comment type="caution">
    <text evidence="2">The sequence shown here is derived from an EMBL/GenBank/DDBJ whole genome shotgun (WGS) entry which is preliminary data.</text>
</comment>
<feature type="region of interest" description="Disordered" evidence="1">
    <location>
        <begin position="252"/>
        <end position="302"/>
    </location>
</feature>
<dbReference type="Proteomes" id="UP000179769">
    <property type="component" value="Unassembled WGS sequence"/>
</dbReference>
<proteinExistence type="predicted"/>
<name>A0A1S1QMB3_9ACTN</name>